<dbReference type="PANTHER" id="PTHR33223:SF11">
    <property type="entry name" value="ELEMENT PROTEIN, PUTATIVE-RELATED"/>
    <property type="match status" value="1"/>
</dbReference>
<gene>
    <name evidence="2" type="ORF">Tci_022938</name>
</gene>
<feature type="domain" description="Retrotransposon gag" evidence="1">
    <location>
        <begin position="83"/>
        <end position="176"/>
    </location>
</feature>
<reference evidence="2" key="1">
    <citation type="journal article" date="2019" name="Sci. Rep.">
        <title>Draft genome of Tanacetum cinerariifolium, the natural source of mosquito coil.</title>
        <authorList>
            <person name="Yamashiro T."/>
            <person name="Shiraishi A."/>
            <person name="Satake H."/>
            <person name="Nakayama K."/>
        </authorList>
    </citation>
    <scope>NUCLEOTIDE SEQUENCE</scope>
</reference>
<proteinExistence type="predicted"/>
<dbReference type="PANTHER" id="PTHR33223">
    <property type="entry name" value="CCHC-TYPE DOMAIN-CONTAINING PROTEIN"/>
    <property type="match status" value="1"/>
</dbReference>
<evidence type="ECO:0000259" key="1">
    <source>
        <dbReference type="Pfam" id="PF03732"/>
    </source>
</evidence>
<sequence>MADNRTMEELLQKPTEGYGEAIVIPEINTDHFEIKTNLLQLVQANPYHGFERQNPHTHINNFKRITSTLKFRDVPNDVIKLMMFSYSLEGNARVWYDKEPPNYILTWEDLVNKFVNQFFPPSKTTHLKNEISRFTQRFEETFGEAWERFKEMLRACPHHEFTELAQIDTFYNGLNDNDQDTLNAAAGENLLSKTTKEALQIIENKSKVRYSINKTNVFRMNTISTDNASKSDDRIDKLTDQISTLVDIFAKKIVTLALVKAVEESCVTYDGNHAYYNCPNTDSNQPSVCVATCTYNQVAPQNRGSNFMAPPGFAPVQNGQNRFN</sequence>
<dbReference type="GO" id="GO:0003964">
    <property type="term" value="F:RNA-directed DNA polymerase activity"/>
    <property type="evidence" value="ECO:0007669"/>
    <property type="project" value="UniProtKB-KW"/>
</dbReference>
<keyword evidence="2" id="KW-0695">RNA-directed DNA polymerase</keyword>
<keyword evidence="2" id="KW-0548">Nucleotidyltransferase</keyword>
<dbReference type="AlphaFoldDB" id="A0A6L2KQB7"/>
<keyword evidence="2" id="KW-0808">Transferase</keyword>
<dbReference type="EMBL" id="BKCJ010002792">
    <property type="protein sequence ID" value="GEU50960.1"/>
    <property type="molecule type" value="Genomic_DNA"/>
</dbReference>
<protein>
    <submittedName>
        <fullName evidence="2">Reverse transcriptase domain-containing protein</fullName>
    </submittedName>
</protein>
<evidence type="ECO:0000313" key="2">
    <source>
        <dbReference type="EMBL" id="GEU50960.1"/>
    </source>
</evidence>
<comment type="caution">
    <text evidence="2">The sequence shown here is derived from an EMBL/GenBank/DDBJ whole genome shotgun (WGS) entry which is preliminary data.</text>
</comment>
<organism evidence="2">
    <name type="scientific">Tanacetum cinerariifolium</name>
    <name type="common">Dalmatian daisy</name>
    <name type="synonym">Chrysanthemum cinerariifolium</name>
    <dbReference type="NCBI Taxonomy" id="118510"/>
    <lineage>
        <taxon>Eukaryota</taxon>
        <taxon>Viridiplantae</taxon>
        <taxon>Streptophyta</taxon>
        <taxon>Embryophyta</taxon>
        <taxon>Tracheophyta</taxon>
        <taxon>Spermatophyta</taxon>
        <taxon>Magnoliopsida</taxon>
        <taxon>eudicotyledons</taxon>
        <taxon>Gunneridae</taxon>
        <taxon>Pentapetalae</taxon>
        <taxon>asterids</taxon>
        <taxon>campanulids</taxon>
        <taxon>Asterales</taxon>
        <taxon>Asteraceae</taxon>
        <taxon>Asteroideae</taxon>
        <taxon>Anthemideae</taxon>
        <taxon>Anthemidinae</taxon>
        <taxon>Tanacetum</taxon>
    </lineage>
</organism>
<accession>A0A6L2KQB7</accession>
<dbReference type="InterPro" id="IPR005162">
    <property type="entry name" value="Retrotrans_gag_dom"/>
</dbReference>
<name>A0A6L2KQB7_TANCI</name>
<dbReference type="Pfam" id="PF03732">
    <property type="entry name" value="Retrotrans_gag"/>
    <property type="match status" value="1"/>
</dbReference>